<dbReference type="EMBL" id="JAAKFY010000005">
    <property type="protein sequence ID" value="KAF3857480.1"/>
    <property type="molecule type" value="Genomic_DNA"/>
</dbReference>
<evidence type="ECO:0000313" key="2">
    <source>
        <dbReference type="EMBL" id="KAF3857480.1"/>
    </source>
</evidence>
<accession>A0A7J5Z7A9</accession>
<name>A0A7J5Z7A9_DISMA</name>
<dbReference type="AlphaFoldDB" id="A0A7J5Z7A9"/>
<dbReference type="Proteomes" id="UP000518266">
    <property type="component" value="Unassembled WGS sequence"/>
</dbReference>
<gene>
    <name evidence="2" type="ORF">F7725_009339</name>
</gene>
<keyword evidence="1" id="KW-0648">Protein biosynthesis</keyword>
<dbReference type="InterPro" id="IPR012340">
    <property type="entry name" value="NA-bd_OB-fold"/>
</dbReference>
<sequence>MQNRMALVLCNLKPAKWRGVLSQAAAVLCARSPDRVEILDPPRAEPGDRVTVTRTELTPRQKVWEQIQAYLFTDGQCVATYRGAAFGIAGKGASVKSNKLPELLQKSSAQIPADRHHTTCCEVCEEQNAMTSS</sequence>
<evidence type="ECO:0000256" key="1">
    <source>
        <dbReference type="ARBA" id="ARBA00022917"/>
    </source>
</evidence>
<dbReference type="PANTHER" id="PTHR11586:SF33">
    <property type="entry name" value="AMINOACYL TRNA SYNTHASE COMPLEX-INTERACTING MULTIFUNCTIONAL PROTEIN 1"/>
    <property type="match status" value="1"/>
</dbReference>
<protein>
    <submittedName>
        <fullName evidence="2">Uncharacterized protein</fullName>
    </submittedName>
</protein>
<dbReference type="Gene3D" id="2.40.50.140">
    <property type="entry name" value="Nucleic acid-binding proteins"/>
    <property type="match status" value="1"/>
</dbReference>
<evidence type="ECO:0000313" key="3">
    <source>
        <dbReference type="Proteomes" id="UP000518266"/>
    </source>
</evidence>
<dbReference type="OrthoDB" id="197206at2759"/>
<dbReference type="InterPro" id="IPR051270">
    <property type="entry name" value="Tyrosine-tRNA_ligase_regulator"/>
</dbReference>
<dbReference type="PANTHER" id="PTHR11586">
    <property type="entry name" value="TRNA-AMINOACYLATION COFACTOR ARC1 FAMILY MEMBER"/>
    <property type="match status" value="1"/>
</dbReference>
<reference evidence="2 3" key="1">
    <citation type="submission" date="2020-03" db="EMBL/GenBank/DDBJ databases">
        <title>Dissostichus mawsoni Genome sequencing and assembly.</title>
        <authorList>
            <person name="Park H."/>
        </authorList>
    </citation>
    <scope>NUCLEOTIDE SEQUENCE [LARGE SCALE GENOMIC DNA]</scope>
    <source>
        <strain evidence="2">DM0001</strain>
        <tissue evidence="2">Muscle</tissue>
    </source>
</reference>
<comment type="caution">
    <text evidence="2">The sequence shown here is derived from an EMBL/GenBank/DDBJ whole genome shotgun (WGS) entry which is preliminary data.</text>
</comment>
<proteinExistence type="predicted"/>
<keyword evidence="3" id="KW-1185">Reference proteome</keyword>
<organism evidence="2 3">
    <name type="scientific">Dissostichus mawsoni</name>
    <name type="common">Antarctic cod</name>
    <dbReference type="NCBI Taxonomy" id="36200"/>
    <lineage>
        <taxon>Eukaryota</taxon>
        <taxon>Metazoa</taxon>
        <taxon>Chordata</taxon>
        <taxon>Craniata</taxon>
        <taxon>Vertebrata</taxon>
        <taxon>Euteleostomi</taxon>
        <taxon>Actinopterygii</taxon>
        <taxon>Neopterygii</taxon>
        <taxon>Teleostei</taxon>
        <taxon>Neoteleostei</taxon>
        <taxon>Acanthomorphata</taxon>
        <taxon>Eupercaria</taxon>
        <taxon>Perciformes</taxon>
        <taxon>Notothenioidei</taxon>
        <taxon>Nototheniidae</taxon>
        <taxon>Dissostichus</taxon>
    </lineage>
</organism>
<dbReference type="SUPFAM" id="SSF50249">
    <property type="entry name" value="Nucleic acid-binding proteins"/>
    <property type="match status" value="1"/>
</dbReference>
<dbReference type="GO" id="GO:0006412">
    <property type="term" value="P:translation"/>
    <property type="evidence" value="ECO:0007669"/>
    <property type="project" value="UniProtKB-KW"/>
</dbReference>